<organism evidence="2">
    <name type="scientific">Microbacterium phage Merry</name>
    <dbReference type="NCBI Taxonomy" id="3144827"/>
    <lineage>
        <taxon>Viruses</taxon>
    </lineage>
</organism>
<dbReference type="EMBL" id="PP763431">
    <property type="protein sequence ID" value="XBN42055.1"/>
    <property type="molecule type" value="Genomic_DNA"/>
</dbReference>
<evidence type="ECO:0000256" key="1">
    <source>
        <dbReference type="SAM" id="MobiDB-lite"/>
    </source>
</evidence>
<proteinExistence type="predicted"/>
<reference evidence="2" key="1">
    <citation type="submission" date="2024-05" db="EMBL/GenBank/DDBJ databases">
        <title>Complete genome sequence of bacteriophages Merry and Sunny infecting Microbacterium sp. isolated from an alkaline commercial outdoor algal pond.</title>
        <authorList>
            <person name="Levesque A.V."/>
            <person name="Rabines A.J."/>
            <person name="Alrubaiaan E."/>
            <person name="Oliver A."/>
            <person name="Allen E.E."/>
            <person name="Hazlebeck D."/>
            <person name="Pinowska A."/>
            <person name="Traller J.C."/>
            <person name="Zeigler Allen L."/>
        </authorList>
    </citation>
    <scope>NUCLEOTIDE SEQUENCE</scope>
</reference>
<feature type="region of interest" description="Disordered" evidence="1">
    <location>
        <begin position="1"/>
        <end position="27"/>
    </location>
</feature>
<evidence type="ECO:0000313" key="2">
    <source>
        <dbReference type="EMBL" id="XBN42055.1"/>
    </source>
</evidence>
<name>A0AAU7J7F1_9VIRU</name>
<sequence length="224" mass="24700">MPIPGRSPVTTIQPPRTPAKRKRGQVSTMTPTRLGGVASAILQGDSIKAACHSALVPEPTYTTWRQRGEAAIVQARTDMGEDDVEGRIWTWLETGGGFGTCDHRQWYWTAPTPRWWPTTLTDRWTHVVFVMVIAYARARAEQVYRASVTRAAQGDPARGLAPDWKAAQFMLTHSFGWRDSSRIEVTGADGGPVEMQASQEQVLGALAALAQKQRTLRIEEAEGS</sequence>
<accession>A0AAU7J7F1</accession>
<protein>
    <submittedName>
        <fullName evidence="2">Terminase small subunit</fullName>
    </submittedName>
</protein>